<keyword evidence="1" id="KW-1185">Reference proteome</keyword>
<accession>A0ABM4B2K7</accession>
<protein>
    <submittedName>
        <fullName evidence="2">Uncharacterized protein LOC136074638</fullName>
    </submittedName>
</protein>
<gene>
    <name evidence="2" type="primary">LOC136074638</name>
</gene>
<sequence length="252" mass="28670">MTMIIRFLDVISNPENGIAATTSIKEHFLDFVPLKETTGAVMAETIITQLGKMSLSIENLRRQEYDNGRNMRGENKSVQRKFLDQSRVLFIPCCAHTLNLAVNDAVKCCLEATAFFDPVQSVYVFFSASNRRWEVLSQYVSNLTVKKLNETRWESRIDALKSLRYRLGDIYDALAEIANDTNLTGASGNSTRVDARFIANAISSFKFVVFLVVWYDVLFEINMTSMQLQAKELDMHGAINLKKVLKKLRSFL</sequence>
<dbReference type="Proteomes" id="UP001652625">
    <property type="component" value="Chromosome 01"/>
</dbReference>
<evidence type="ECO:0000313" key="2">
    <source>
        <dbReference type="RefSeq" id="XP_065643047.1"/>
    </source>
</evidence>
<dbReference type="InterPro" id="IPR012337">
    <property type="entry name" value="RNaseH-like_sf"/>
</dbReference>
<dbReference type="GeneID" id="136074638"/>
<dbReference type="PANTHER" id="PTHR45749">
    <property type="match status" value="1"/>
</dbReference>
<dbReference type="SUPFAM" id="SSF53098">
    <property type="entry name" value="Ribonuclease H-like"/>
    <property type="match status" value="1"/>
</dbReference>
<name>A0ABM4B2K7_HYDVU</name>
<reference evidence="2" key="2">
    <citation type="submission" date="2025-08" db="UniProtKB">
        <authorList>
            <consortium name="RefSeq"/>
        </authorList>
    </citation>
    <scope>IDENTIFICATION</scope>
</reference>
<proteinExistence type="predicted"/>
<reference evidence="1" key="1">
    <citation type="submission" date="2025-05" db="UniProtKB">
        <authorList>
            <consortium name="RefSeq"/>
        </authorList>
    </citation>
    <scope>NUCLEOTIDE SEQUENCE [LARGE SCALE GENOMIC DNA]</scope>
</reference>
<dbReference type="PANTHER" id="PTHR45749:SF35">
    <property type="entry name" value="AC-LIKE TRANSPOSASE-RELATED"/>
    <property type="match status" value="1"/>
</dbReference>
<dbReference type="RefSeq" id="XP_065643047.1">
    <property type="nucleotide sequence ID" value="XM_065786975.1"/>
</dbReference>
<organism evidence="1 2">
    <name type="scientific">Hydra vulgaris</name>
    <name type="common">Hydra</name>
    <name type="synonym">Hydra attenuata</name>
    <dbReference type="NCBI Taxonomy" id="6087"/>
    <lineage>
        <taxon>Eukaryota</taxon>
        <taxon>Metazoa</taxon>
        <taxon>Cnidaria</taxon>
        <taxon>Hydrozoa</taxon>
        <taxon>Hydroidolina</taxon>
        <taxon>Anthoathecata</taxon>
        <taxon>Aplanulata</taxon>
        <taxon>Hydridae</taxon>
        <taxon>Hydra</taxon>
    </lineage>
</organism>
<evidence type="ECO:0000313" key="1">
    <source>
        <dbReference type="Proteomes" id="UP001652625"/>
    </source>
</evidence>